<evidence type="ECO:0008006" key="4">
    <source>
        <dbReference type="Google" id="ProtNLM"/>
    </source>
</evidence>
<feature type="transmembrane region" description="Helical" evidence="1">
    <location>
        <begin position="16"/>
        <end position="41"/>
    </location>
</feature>
<dbReference type="Pfam" id="PF19609">
    <property type="entry name" value="DUF6114"/>
    <property type="match status" value="1"/>
</dbReference>
<proteinExistence type="predicted"/>
<organism evidence="2 3">
    <name type="scientific">Actinomadura miaoliensis</name>
    <dbReference type="NCBI Taxonomy" id="430685"/>
    <lineage>
        <taxon>Bacteria</taxon>
        <taxon>Bacillati</taxon>
        <taxon>Actinomycetota</taxon>
        <taxon>Actinomycetes</taxon>
        <taxon>Streptosporangiales</taxon>
        <taxon>Thermomonosporaceae</taxon>
        <taxon>Actinomadura</taxon>
    </lineage>
</organism>
<evidence type="ECO:0000256" key="1">
    <source>
        <dbReference type="SAM" id="Phobius"/>
    </source>
</evidence>
<dbReference type="EMBL" id="BAAAZG010000052">
    <property type="protein sequence ID" value="GAA4094825.1"/>
    <property type="molecule type" value="Genomic_DNA"/>
</dbReference>
<feature type="transmembrane region" description="Helical" evidence="1">
    <location>
        <begin position="72"/>
        <end position="89"/>
    </location>
</feature>
<name>A0ABP7WR42_9ACTN</name>
<keyword evidence="1" id="KW-0812">Transmembrane</keyword>
<comment type="caution">
    <text evidence="2">The sequence shown here is derived from an EMBL/GenBank/DDBJ whole genome shotgun (WGS) entry which is preliminary data.</text>
</comment>
<keyword evidence="1" id="KW-0472">Membrane</keyword>
<protein>
    <recommendedName>
        <fullName evidence="4">Integral membrane protein</fullName>
    </recommendedName>
</protein>
<evidence type="ECO:0000313" key="2">
    <source>
        <dbReference type="EMBL" id="GAA4094825.1"/>
    </source>
</evidence>
<gene>
    <name evidence="2" type="ORF">GCM10022214_67050</name>
</gene>
<accession>A0ABP7WR42</accession>
<dbReference type="Proteomes" id="UP001500683">
    <property type="component" value="Unassembled WGS sequence"/>
</dbReference>
<sequence>MRVLSRTRSWTARRPFVAGCLLIAAGMEIAIVPVAGTGLVIHTGVGGHAAFLLGAFLAAMGVTLWCAPEQRLIIAVLAVTAALAAFVMANLGGFLLGSLLAITGASFGYAWTERPPTTQPSDEEVG</sequence>
<feature type="transmembrane region" description="Helical" evidence="1">
    <location>
        <begin position="47"/>
        <end position="65"/>
    </location>
</feature>
<evidence type="ECO:0000313" key="3">
    <source>
        <dbReference type="Proteomes" id="UP001500683"/>
    </source>
</evidence>
<keyword evidence="3" id="KW-1185">Reference proteome</keyword>
<reference evidence="3" key="1">
    <citation type="journal article" date="2019" name="Int. J. Syst. Evol. Microbiol.">
        <title>The Global Catalogue of Microorganisms (GCM) 10K type strain sequencing project: providing services to taxonomists for standard genome sequencing and annotation.</title>
        <authorList>
            <consortium name="The Broad Institute Genomics Platform"/>
            <consortium name="The Broad Institute Genome Sequencing Center for Infectious Disease"/>
            <person name="Wu L."/>
            <person name="Ma J."/>
        </authorList>
    </citation>
    <scope>NUCLEOTIDE SEQUENCE [LARGE SCALE GENOMIC DNA]</scope>
    <source>
        <strain evidence="3">JCM 16702</strain>
    </source>
</reference>
<dbReference type="InterPro" id="IPR046096">
    <property type="entry name" value="DUF6114"/>
</dbReference>
<dbReference type="RefSeq" id="WP_344955650.1">
    <property type="nucleotide sequence ID" value="NZ_BAAAZG010000052.1"/>
</dbReference>
<keyword evidence="1" id="KW-1133">Transmembrane helix</keyword>